<gene>
    <name evidence="2" type="ORF">D0Y65_041797</name>
</gene>
<dbReference type="InterPro" id="IPR035979">
    <property type="entry name" value="RBD_domain_sf"/>
</dbReference>
<keyword evidence="3" id="KW-1185">Reference proteome</keyword>
<dbReference type="AlphaFoldDB" id="A0A445GX88"/>
<evidence type="ECO:0000256" key="1">
    <source>
        <dbReference type="SAM" id="MobiDB-lite"/>
    </source>
</evidence>
<feature type="compositionally biased region" description="Acidic residues" evidence="1">
    <location>
        <begin position="1"/>
        <end position="11"/>
    </location>
</feature>
<dbReference type="EMBL" id="QZWG01000015">
    <property type="protein sequence ID" value="RZB65878.1"/>
    <property type="molecule type" value="Genomic_DNA"/>
</dbReference>
<dbReference type="SUPFAM" id="SSF54928">
    <property type="entry name" value="RNA-binding domain, RBD"/>
    <property type="match status" value="1"/>
</dbReference>
<organism evidence="2 3">
    <name type="scientific">Glycine soja</name>
    <name type="common">Wild soybean</name>
    <dbReference type="NCBI Taxonomy" id="3848"/>
    <lineage>
        <taxon>Eukaryota</taxon>
        <taxon>Viridiplantae</taxon>
        <taxon>Streptophyta</taxon>
        <taxon>Embryophyta</taxon>
        <taxon>Tracheophyta</taxon>
        <taxon>Spermatophyta</taxon>
        <taxon>Magnoliopsida</taxon>
        <taxon>eudicotyledons</taxon>
        <taxon>Gunneridae</taxon>
        <taxon>Pentapetalae</taxon>
        <taxon>rosids</taxon>
        <taxon>fabids</taxon>
        <taxon>Fabales</taxon>
        <taxon>Fabaceae</taxon>
        <taxon>Papilionoideae</taxon>
        <taxon>50 kb inversion clade</taxon>
        <taxon>NPAAA clade</taxon>
        <taxon>indigoferoid/millettioid clade</taxon>
        <taxon>Phaseoleae</taxon>
        <taxon>Glycine</taxon>
        <taxon>Glycine subgen. Soja</taxon>
    </lineage>
</organism>
<accession>A0A445GX88</accession>
<protein>
    <submittedName>
        <fullName evidence="2">La protein 1</fullName>
    </submittedName>
</protein>
<dbReference type="GO" id="GO:0003676">
    <property type="term" value="F:nucleic acid binding"/>
    <property type="evidence" value="ECO:0007669"/>
    <property type="project" value="InterPro"/>
</dbReference>
<feature type="compositionally biased region" description="Basic and acidic residues" evidence="1">
    <location>
        <begin position="13"/>
        <end position="24"/>
    </location>
</feature>
<evidence type="ECO:0000313" key="3">
    <source>
        <dbReference type="Proteomes" id="UP000289340"/>
    </source>
</evidence>
<name>A0A445GX88_GLYSO</name>
<proteinExistence type="predicted"/>
<feature type="region of interest" description="Disordered" evidence="1">
    <location>
        <begin position="1"/>
        <end position="24"/>
    </location>
</feature>
<evidence type="ECO:0000313" key="2">
    <source>
        <dbReference type="EMBL" id="RZB65878.1"/>
    </source>
</evidence>
<comment type="caution">
    <text evidence="2">The sequence shown here is derived from an EMBL/GenBank/DDBJ whole genome shotgun (WGS) entry which is preliminary data.</text>
</comment>
<reference evidence="2 3" key="1">
    <citation type="submission" date="2018-09" db="EMBL/GenBank/DDBJ databases">
        <title>A high-quality reference genome of wild soybean provides a powerful tool to mine soybean genomes.</title>
        <authorList>
            <person name="Xie M."/>
            <person name="Chung C.Y.L."/>
            <person name="Li M.-W."/>
            <person name="Wong F.-L."/>
            <person name="Chan T.-F."/>
            <person name="Lam H.-M."/>
        </authorList>
    </citation>
    <scope>NUCLEOTIDE SEQUENCE [LARGE SCALE GENOMIC DNA]</scope>
    <source>
        <strain evidence="3">cv. W05</strain>
        <tissue evidence="2">Hypocotyl of etiolated seedlings</tissue>
    </source>
</reference>
<sequence length="139" mass="15927">MKEEKEIESEENNGMKEGKVTEGEEKKRLVGENFFATAYKDNMDVVSREDLKSVFEKFGTVKSGYIRFEEIESAQKARATAVISEKDGLIVKNYIAIIDPVIEVPLVSLVLMSLNPHLLLLWDIRNGFVHFFYDQTTFT</sequence>
<dbReference type="Proteomes" id="UP000289340">
    <property type="component" value="Chromosome 15"/>
</dbReference>